<dbReference type="Pfam" id="PF07463">
    <property type="entry name" value="NUMOD4"/>
    <property type="match status" value="1"/>
</dbReference>
<feature type="domain" description="HNH nuclease" evidence="1">
    <location>
        <begin position="83"/>
        <end position="131"/>
    </location>
</feature>
<dbReference type="GO" id="GO:0016788">
    <property type="term" value="F:hydrolase activity, acting on ester bonds"/>
    <property type="evidence" value="ECO:0007669"/>
    <property type="project" value="InterPro"/>
</dbReference>
<protein>
    <submittedName>
        <fullName evidence="2">NUMOD4 motif protein</fullName>
    </submittedName>
</protein>
<sequence>MTKIKNNNIIKLRQFQGGSTMNETWKSLKGIVECGDYYEVSDFGNVRSITRICSAGRTKKGRILKQSKNKKGYMTVKFSLNGKEKSYIVHRLVAIAFIPNPENKPQVNHIDNIRDNNRLNNLEWCTNSENQQHCVAQGRDKRQLGEDRPASKLKENDVLEIRALWTTGKYKQRDLAEMYSVGQRTITTIVNRITWKHI</sequence>
<evidence type="ECO:0000259" key="1">
    <source>
        <dbReference type="SMART" id="SM00507"/>
    </source>
</evidence>
<dbReference type="SMART" id="SM00507">
    <property type="entry name" value="HNHc"/>
    <property type="match status" value="1"/>
</dbReference>
<accession>A0AAE8YU39</accession>
<evidence type="ECO:0000313" key="3">
    <source>
        <dbReference type="Proteomes" id="UP000827460"/>
    </source>
</evidence>
<organism evidence="2 3">
    <name type="scientific">Bacillus phage vB_BanS_Sophrita</name>
    <dbReference type="NCBI Taxonomy" id="2894790"/>
    <lineage>
        <taxon>Viruses</taxon>
        <taxon>Duplodnaviria</taxon>
        <taxon>Heunggongvirae</taxon>
        <taxon>Uroviricota</taxon>
        <taxon>Caudoviricetes</taxon>
        <taxon>Joanripponvirinae</taxon>
        <taxon>Sophritavirus</taxon>
        <taxon>Sophritavirus sophrita</taxon>
    </lineage>
</organism>
<dbReference type="InterPro" id="IPR010902">
    <property type="entry name" value="NUMOD4"/>
</dbReference>
<gene>
    <name evidence="2" type="ORF">SOPHRITA_246</name>
</gene>
<proteinExistence type="predicted"/>
<name>A0AAE8YU39_9CAUD</name>
<keyword evidence="3" id="KW-1185">Reference proteome</keyword>
<dbReference type="EMBL" id="OK499991">
    <property type="protein sequence ID" value="UGO50833.1"/>
    <property type="molecule type" value="Genomic_DNA"/>
</dbReference>
<dbReference type="InterPro" id="IPR044925">
    <property type="entry name" value="His-Me_finger_sf"/>
</dbReference>
<dbReference type="Proteomes" id="UP000827460">
    <property type="component" value="Segment"/>
</dbReference>
<reference evidence="2" key="1">
    <citation type="submission" date="2021-10" db="EMBL/GenBank/DDBJ databases">
        <authorList>
            <person name="Lavering E.D."/>
            <person name="James R."/>
            <person name="Fairholm J.D."/>
            <person name="Ogilvie B.H."/>
            <person name="Thurgood T.L."/>
            <person name="Robison R.A."/>
            <person name="Grose J.H."/>
        </authorList>
    </citation>
    <scope>NUCLEOTIDE SEQUENCE</scope>
</reference>
<evidence type="ECO:0000313" key="2">
    <source>
        <dbReference type="EMBL" id="UGO50833.1"/>
    </source>
</evidence>
<dbReference type="SUPFAM" id="SSF54060">
    <property type="entry name" value="His-Me finger endonucleases"/>
    <property type="match status" value="1"/>
</dbReference>
<dbReference type="Gene3D" id="3.90.75.20">
    <property type="match status" value="1"/>
</dbReference>
<dbReference type="InterPro" id="IPR003615">
    <property type="entry name" value="HNH_nuc"/>
</dbReference>
<dbReference type="Pfam" id="PF13392">
    <property type="entry name" value="HNH_3"/>
    <property type="match status" value="1"/>
</dbReference>